<dbReference type="EMBL" id="QGNW01000308">
    <property type="protein sequence ID" value="RVW77771.1"/>
    <property type="molecule type" value="Genomic_DNA"/>
</dbReference>
<reference evidence="4 5" key="1">
    <citation type="journal article" date="2018" name="PLoS Genet.">
        <title>Population sequencing reveals clonal diversity and ancestral inbreeding in the grapevine cultivar Chardonnay.</title>
        <authorList>
            <person name="Roach M.J."/>
            <person name="Johnson D.L."/>
            <person name="Bohlmann J."/>
            <person name="van Vuuren H.J."/>
            <person name="Jones S.J."/>
            <person name="Pretorius I.S."/>
            <person name="Schmidt S.A."/>
            <person name="Borneman A.R."/>
        </authorList>
    </citation>
    <scope>NUCLEOTIDE SEQUENCE [LARGE SCALE GENOMIC DNA]</scope>
    <source>
        <strain evidence="5">cv. Chardonnay</strain>
        <tissue evidence="4">Leaf</tissue>
    </source>
</reference>
<evidence type="ECO:0000313" key="5">
    <source>
        <dbReference type="Proteomes" id="UP000288805"/>
    </source>
</evidence>
<dbReference type="InterPro" id="IPR011990">
    <property type="entry name" value="TPR-like_helical_dom_sf"/>
</dbReference>
<evidence type="ECO:0000256" key="1">
    <source>
        <dbReference type="ARBA" id="ARBA00007626"/>
    </source>
</evidence>
<evidence type="ECO:0000313" key="4">
    <source>
        <dbReference type="EMBL" id="RVW77771.1"/>
    </source>
</evidence>
<dbReference type="PANTHER" id="PTHR47936">
    <property type="entry name" value="PPR_LONG DOMAIN-CONTAINING PROTEIN"/>
    <property type="match status" value="1"/>
</dbReference>
<comment type="caution">
    <text evidence="4">The sequence shown here is derived from an EMBL/GenBank/DDBJ whole genome shotgun (WGS) entry which is preliminary data.</text>
</comment>
<dbReference type="Pfam" id="PF13041">
    <property type="entry name" value="PPR_2"/>
    <property type="match status" value="1"/>
</dbReference>
<dbReference type="Pfam" id="PF01535">
    <property type="entry name" value="PPR"/>
    <property type="match status" value="1"/>
</dbReference>
<feature type="repeat" description="PPR" evidence="3">
    <location>
        <begin position="186"/>
        <end position="220"/>
    </location>
</feature>
<evidence type="ECO:0000256" key="2">
    <source>
        <dbReference type="ARBA" id="ARBA00022737"/>
    </source>
</evidence>
<dbReference type="InterPro" id="IPR002885">
    <property type="entry name" value="PPR_rpt"/>
</dbReference>
<feature type="repeat" description="PPR" evidence="3">
    <location>
        <begin position="144"/>
        <end position="178"/>
    </location>
</feature>
<comment type="similarity">
    <text evidence="1">Belongs to the PPR family. P subfamily.</text>
</comment>
<organism evidence="4 5">
    <name type="scientific">Vitis vinifera</name>
    <name type="common">Grape</name>
    <dbReference type="NCBI Taxonomy" id="29760"/>
    <lineage>
        <taxon>Eukaryota</taxon>
        <taxon>Viridiplantae</taxon>
        <taxon>Streptophyta</taxon>
        <taxon>Embryophyta</taxon>
        <taxon>Tracheophyta</taxon>
        <taxon>Spermatophyta</taxon>
        <taxon>Magnoliopsida</taxon>
        <taxon>eudicotyledons</taxon>
        <taxon>Gunneridae</taxon>
        <taxon>Pentapetalae</taxon>
        <taxon>rosids</taxon>
        <taxon>Vitales</taxon>
        <taxon>Vitaceae</taxon>
        <taxon>Viteae</taxon>
        <taxon>Vitis</taxon>
    </lineage>
</organism>
<evidence type="ECO:0000256" key="3">
    <source>
        <dbReference type="PROSITE-ProRule" id="PRU00708"/>
    </source>
</evidence>
<dbReference type="NCBIfam" id="TIGR00756">
    <property type="entry name" value="PPR"/>
    <property type="match status" value="3"/>
</dbReference>
<name>A0A438H0L8_VITVI</name>
<keyword evidence="2" id="KW-0677">Repeat</keyword>
<dbReference type="Gene3D" id="1.25.40.10">
    <property type="entry name" value="Tetratricopeptide repeat domain"/>
    <property type="match status" value="2"/>
</dbReference>
<sequence>MVAIMKMIRRAFFFFFFFFFFFSWKMDSFGIPHNVYTLNVLINSFCHLNRCRHQVTSEHGERDCQPDVVVYGTLIHSLCEWKHVNTLLNEMVDSKIMPNAISLTTVVDALFTYTALMDGHCLRSEMDEAVKVFDMMVHKGCAPNVFSYNTLINGYCKIERMDKAMYLFEEMCRQKLIPTPLWPNSDLVTYRILLDYLCKNCHLDKAMALLKAIEEEAHKLEDMFPHLRIQVKDTVFCKEDDINALGKVISDLNDWLEELEEDMIFLSTPSTYSEMEM</sequence>
<dbReference type="Proteomes" id="UP000288805">
    <property type="component" value="Unassembled WGS sequence"/>
</dbReference>
<protein>
    <submittedName>
        <fullName evidence="4">Pentatricopeptide repeat-containing protein, mitochondrial</fullName>
    </submittedName>
</protein>
<accession>A0A438H0L8</accession>
<dbReference type="PANTHER" id="PTHR47936:SF7">
    <property type="entry name" value="TETRATRICOPEPTIDE-LIKE HELICAL DOMAIN SUPERFAMILY"/>
    <property type="match status" value="1"/>
</dbReference>
<feature type="repeat" description="PPR" evidence="3">
    <location>
        <begin position="109"/>
        <end position="143"/>
    </location>
</feature>
<dbReference type="AlphaFoldDB" id="A0A438H0L8"/>
<proteinExistence type="inferred from homology"/>
<gene>
    <name evidence="4" type="primary">VvCHDp001181</name>
    <name evidence="4" type="ORF">CK203_050301</name>
</gene>
<dbReference type="PROSITE" id="PS51375">
    <property type="entry name" value="PPR"/>
    <property type="match status" value="3"/>
</dbReference>